<name>A0AA38G682_TAXCH</name>
<gene>
    <name evidence="1" type="ORF">KI387_018616</name>
</gene>
<feature type="non-terminal residue" evidence="1">
    <location>
        <position position="102"/>
    </location>
</feature>
<keyword evidence="2" id="KW-1185">Reference proteome</keyword>
<proteinExistence type="predicted"/>
<accession>A0AA38G682</accession>
<protein>
    <submittedName>
        <fullName evidence="1">Uncharacterized protein</fullName>
    </submittedName>
</protein>
<comment type="caution">
    <text evidence="1">The sequence shown here is derived from an EMBL/GenBank/DDBJ whole genome shotgun (WGS) entry which is preliminary data.</text>
</comment>
<sequence>MPLEEMDMGRFDSHDTTNDEFIAVVEEWRKVESMHGEATIEGKLHTSDMGIVNSQNAWFAEFVAIIGKYVTKEEEIVVKDCSNDCAFGVQVWKVVLEFKEDM</sequence>
<dbReference type="EMBL" id="JAHRHJ020000004">
    <property type="protein sequence ID" value="KAH9316847.1"/>
    <property type="molecule type" value="Genomic_DNA"/>
</dbReference>
<evidence type="ECO:0000313" key="1">
    <source>
        <dbReference type="EMBL" id="KAH9316847.1"/>
    </source>
</evidence>
<organism evidence="1 2">
    <name type="scientific">Taxus chinensis</name>
    <name type="common">Chinese yew</name>
    <name type="synonym">Taxus wallichiana var. chinensis</name>
    <dbReference type="NCBI Taxonomy" id="29808"/>
    <lineage>
        <taxon>Eukaryota</taxon>
        <taxon>Viridiplantae</taxon>
        <taxon>Streptophyta</taxon>
        <taxon>Embryophyta</taxon>
        <taxon>Tracheophyta</taxon>
        <taxon>Spermatophyta</taxon>
        <taxon>Pinopsida</taxon>
        <taxon>Pinidae</taxon>
        <taxon>Conifers II</taxon>
        <taxon>Cupressales</taxon>
        <taxon>Taxaceae</taxon>
        <taxon>Taxus</taxon>
    </lineage>
</organism>
<dbReference type="Proteomes" id="UP000824469">
    <property type="component" value="Unassembled WGS sequence"/>
</dbReference>
<reference evidence="1 2" key="1">
    <citation type="journal article" date="2021" name="Nat. Plants">
        <title>The Taxus genome provides insights into paclitaxel biosynthesis.</title>
        <authorList>
            <person name="Xiong X."/>
            <person name="Gou J."/>
            <person name="Liao Q."/>
            <person name="Li Y."/>
            <person name="Zhou Q."/>
            <person name="Bi G."/>
            <person name="Li C."/>
            <person name="Du R."/>
            <person name="Wang X."/>
            <person name="Sun T."/>
            <person name="Guo L."/>
            <person name="Liang H."/>
            <person name="Lu P."/>
            <person name="Wu Y."/>
            <person name="Zhang Z."/>
            <person name="Ro D.K."/>
            <person name="Shang Y."/>
            <person name="Huang S."/>
            <person name="Yan J."/>
        </authorList>
    </citation>
    <scope>NUCLEOTIDE SEQUENCE [LARGE SCALE GENOMIC DNA]</scope>
    <source>
        <strain evidence="1">Ta-2019</strain>
    </source>
</reference>
<dbReference type="AlphaFoldDB" id="A0AA38G682"/>
<evidence type="ECO:0000313" key="2">
    <source>
        <dbReference type="Proteomes" id="UP000824469"/>
    </source>
</evidence>